<evidence type="ECO:0000256" key="1">
    <source>
        <dbReference type="ARBA" id="ARBA00004906"/>
    </source>
</evidence>
<keyword evidence="2" id="KW-0479">Metal-binding</keyword>
<proteinExistence type="predicted"/>
<dbReference type="Proteomes" id="UP000694892">
    <property type="component" value="Chromosome 6S"/>
</dbReference>
<dbReference type="SUPFAM" id="SSF54236">
    <property type="entry name" value="Ubiquitin-like"/>
    <property type="match status" value="1"/>
</dbReference>
<sequence length="381" mass="42132">MASKVPVPLPTVLMSVRAWLGAPGREAVQLQLILGPDSLRDFRLSVRGLTGTGNGGTKPPAVDKPAILGNKNVYKCLSEDAAEVSMDLCTKEDLGLHLSRAIECGDQELALKFAVALAKQKVPLQVQLKQSCYPKTEICMKVGVEDASDSVNISTYVQPHTTVAMLKQQIFREHQFHPSIQRWIIGQCLCSDDRTVASYGIKRDGDTAFLYLLTAKQMKLGVPDPYLSVNPPQPHVSALTKQRSNTLPHRPAPKPNVGQRMEHTGRVNIVDVANKLHLPMESLSLSATPPPAQAGWSCSVCTFINKPTRPGCEMCSSTRPSTYVVPEEYKPDEKERRRLQMEQDSLQQYKKEKGRREAEFSCNSGQNTNSLEDFYILSAES</sequence>
<feature type="domain" description="Ubiquitin-like" evidence="7">
    <location>
        <begin position="140"/>
        <end position="202"/>
    </location>
</feature>
<dbReference type="PROSITE" id="PS50053">
    <property type="entry name" value="UBIQUITIN_2"/>
    <property type="match status" value="1"/>
</dbReference>
<dbReference type="CDD" id="cd01799">
    <property type="entry name" value="Ubl_HOIL1"/>
    <property type="match status" value="1"/>
</dbReference>
<dbReference type="InterPro" id="IPR029071">
    <property type="entry name" value="Ubiquitin-like_domsf"/>
</dbReference>
<dbReference type="GO" id="GO:0071797">
    <property type="term" value="C:LUBAC complex"/>
    <property type="evidence" value="ECO:0007669"/>
    <property type="project" value="TreeGrafter"/>
</dbReference>
<dbReference type="Pfam" id="PF00641">
    <property type="entry name" value="Zn_ribbon_RanBP"/>
    <property type="match status" value="1"/>
</dbReference>
<dbReference type="InterPro" id="IPR036443">
    <property type="entry name" value="Znf_RanBP2_sf"/>
</dbReference>
<dbReference type="PROSITE" id="PS50199">
    <property type="entry name" value="ZF_RANBP2_2"/>
    <property type="match status" value="1"/>
</dbReference>
<keyword evidence="5" id="KW-0862">Zinc</keyword>
<dbReference type="GO" id="GO:0097039">
    <property type="term" value="P:protein linear polyubiquitination"/>
    <property type="evidence" value="ECO:0007669"/>
    <property type="project" value="TreeGrafter"/>
</dbReference>
<dbReference type="GO" id="GO:0004842">
    <property type="term" value="F:ubiquitin-protein transferase activity"/>
    <property type="evidence" value="ECO:0007669"/>
    <property type="project" value="TreeGrafter"/>
</dbReference>
<dbReference type="Pfam" id="PF25393">
    <property type="entry name" value="LTM"/>
    <property type="match status" value="1"/>
</dbReference>
<dbReference type="GO" id="GO:0043123">
    <property type="term" value="P:positive regulation of canonical NF-kappaB signal transduction"/>
    <property type="evidence" value="ECO:0007669"/>
    <property type="project" value="TreeGrafter"/>
</dbReference>
<dbReference type="Gene3D" id="3.10.20.90">
    <property type="entry name" value="Phosphatidylinositol 3-kinase Catalytic Subunit, Chain A, domain 1"/>
    <property type="match status" value="1"/>
</dbReference>
<evidence type="ECO:0000256" key="3">
    <source>
        <dbReference type="ARBA" id="ARBA00022771"/>
    </source>
</evidence>
<dbReference type="SMART" id="SM00547">
    <property type="entry name" value="ZnF_RBZ"/>
    <property type="match status" value="1"/>
</dbReference>
<evidence type="ECO:0000256" key="6">
    <source>
        <dbReference type="PROSITE-ProRule" id="PRU00322"/>
    </source>
</evidence>
<organism evidence="9 10">
    <name type="scientific">Xenopus laevis</name>
    <name type="common">African clawed frog</name>
    <dbReference type="NCBI Taxonomy" id="8355"/>
    <lineage>
        <taxon>Eukaryota</taxon>
        <taxon>Metazoa</taxon>
        <taxon>Chordata</taxon>
        <taxon>Craniata</taxon>
        <taxon>Vertebrata</taxon>
        <taxon>Euteleostomi</taxon>
        <taxon>Amphibia</taxon>
        <taxon>Batrachia</taxon>
        <taxon>Anura</taxon>
        <taxon>Pipoidea</taxon>
        <taxon>Pipidae</taxon>
        <taxon>Xenopodinae</taxon>
        <taxon>Xenopus</taxon>
        <taxon>Xenopus</taxon>
    </lineage>
</organism>
<accession>A0A974CKI3</accession>
<dbReference type="EMBL" id="CM004477">
    <property type="protein sequence ID" value="OCT75099.1"/>
    <property type="molecule type" value="Genomic_DNA"/>
</dbReference>
<dbReference type="GO" id="GO:0043161">
    <property type="term" value="P:proteasome-mediated ubiquitin-dependent protein catabolic process"/>
    <property type="evidence" value="ECO:0007669"/>
    <property type="project" value="TreeGrafter"/>
</dbReference>
<gene>
    <name evidence="9" type="ORF">XELAEV_18034089mg</name>
</gene>
<evidence type="ECO:0000313" key="10">
    <source>
        <dbReference type="Proteomes" id="UP000694892"/>
    </source>
</evidence>
<dbReference type="Pfam" id="PF00240">
    <property type="entry name" value="ubiquitin"/>
    <property type="match status" value="1"/>
</dbReference>
<evidence type="ECO:0000259" key="7">
    <source>
        <dbReference type="PROSITE" id="PS50053"/>
    </source>
</evidence>
<name>A0A974CKI3_XENLA</name>
<feature type="domain" description="RanBP2-type" evidence="8">
    <location>
        <begin position="292"/>
        <end position="321"/>
    </location>
</feature>
<dbReference type="Gene3D" id="2.30.30.380">
    <property type="entry name" value="Zn-finger domain of Sec23/24"/>
    <property type="match status" value="1"/>
</dbReference>
<dbReference type="InterPro" id="IPR001876">
    <property type="entry name" value="Znf_RanBP2"/>
</dbReference>
<keyword evidence="4" id="KW-0833">Ubl conjugation pathway</keyword>
<dbReference type="GO" id="GO:0043130">
    <property type="term" value="F:ubiquitin binding"/>
    <property type="evidence" value="ECO:0007669"/>
    <property type="project" value="TreeGrafter"/>
</dbReference>
<dbReference type="AlphaFoldDB" id="A0A974CKI3"/>
<evidence type="ECO:0000259" key="8">
    <source>
        <dbReference type="PROSITE" id="PS50199"/>
    </source>
</evidence>
<reference evidence="10" key="1">
    <citation type="journal article" date="2016" name="Nature">
        <title>Genome evolution in the allotetraploid frog Xenopus laevis.</title>
        <authorList>
            <person name="Session A.M."/>
            <person name="Uno Y."/>
            <person name="Kwon T."/>
            <person name="Chapman J.A."/>
            <person name="Toyoda A."/>
            <person name="Takahashi S."/>
            <person name="Fukui A."/>
            <person name="Hikosaka A."/>
            <person name="Suzuki A."/>
            <person name="Kondo M."/>
            <person name="van Heeringen S.J."/>
            <person name="Quigley I."/>
            <person name="Heinz S."/>
            <person name="Ogino H."/>
            <person name="Ochi H."/>
            <person name="Hellsten U."/>
            <person name="Lyons J.B."/>
            <person name="Simakov O."/>
            <person name="Putnam N."/>
            <person name="Stites J."/>
            <person name="Kuroki Y."/>
            <person name="Tanaka T."/>
            <person name="Michiue T."/>
            <person name="Watanabe M."/>
            <person name="Bogdanovic O."/>
            <person name="Lister R."/>
            <person name="Georgiou G."/>
            <person name="Paranjpe S.S."/>
            <person name="van Kruijsbergen I."/>
            <person name="Shu S."/>
            <person name="Carlson J."/>
            <person name="Kinoshita T."/>
            <person name="Ohta Y."/>
            <person name="Mawaribuchi S."/>
            <person name="Jenkins J."/>
            <person name="Grimwood J."/>
            <person name="Schmutz J."/>
            <person name="Mitros T."/>
            <person name="Mozaffari S.V."/>
            <person name="Suzuki Y."/>
            <person name="Haramoto Y."/>
            <person name="Yamamoto T.S."/>
            <person name="Takagi C."/>
            <person name="Heald R."/>
            <person name="Miller K."/>
            <person name="Haudenschild C."/>
            <person name="Kitzman J."/>
            <person name="Nakayama T."/>
            <person name="Izutsu Y."/>
            <person name="Robert J."/>
            <person name="Fortriede J."/>
            <person name="Burns K."/>
            <person name="Lotay V."/>
            <person name="Karimi K."/>
            <person name="Yasuoka Y."/>
            <person name="Dichmann D.S."/>
            <person name="Flajnik M.F."/>
            <person name="Houston D.W."/>
            <person name="Shendure J."/>
            <person name="DuPasquier L."/>
            <person name="Vize P.D."/>
            <person name="Zorn A.M."/>
            <person name="Ito M."/>
            <person name="Marcotte E.M."/>
            <person name="Wallingford J.B."/>
            <person name="Ito Y."/>
            <person name="Asashima M."/>
            <person name="Ueno N."/>
            <person name="Matsuda Y."/>
            <person name="Veenstra G.J."/>
            <person name="Fujiyama A."/>
            <person name="Harland R.M."/>
            <person name="Taira M."/>
            <person name="Rokhsar D.S."/>
        </authorList>
    </citation>
    <scope>NUCLEOTIDE SEQUENCE [LARGE SCALE GENOMIC DNA]</scope>
    <source>
        <strain evidence="10">J</strain>
    </source>
</reference>
<dbReference type="PANTHER" id="PTHR22770:SF45">
    <property type="entry name" value="RANBP-TYPE AND C3HC4-TYPE ZINC FINGER-CONTAINING PROTEIN 1"/>
    <property type="match status" value="1"/>
</dbReference>
<protein>
    <recommendedName>
        <fullName evidence="11">RanBP2-type domain-containing protein</fullName>
    </recommendedName>
</protein>
<evidence type="ECO:0000256" key="4">
    <source>
        <dbReference type="ARBA" id="ARBA00022786"/>
    </source>
</evidence>
<dbReference type="FunFam" id="3.10.20.90:FF:000130">
    <property type="entry name" value="SHANK-associated RH domain interactor"/>
    <property type="match status" value="1"/>
</dbReference>
<dbReference type="InterPro" id="IPR000626">
    <property type="entry name" value="Ubiquitin-like_dom"/>
</dbReference>
<dbReference type="GO" id="GO:0008270">
    <property type="term" value="F:zinc ion binding"/>
    <property type="evidence" value="ECO:0007669"/>
    <property type="project" value="UniProtKB-KW"/>
</dbReference>
<evidence type="ECO:0000256" key="5">
    <source>
        <dbReference type="ARBA" id="ARBA00022833"/>
    </source>
</evidence>
<evidence type="ECO:0000256" key="2">
    <source>
        <dbReference type="ARBA" id="ARBA00022723"/>
    </source>
</evidence>
<dbReference type="PROSITE" id="PS01358">
    <property type="entry name" value="ZF_RANBP2_1"/>
    <property type="match status" value="1"/>
</dbReference>
<dbReference type="SUPFAM" id="SSF90209">
    <property type="entry name" value="Ran binding protein zinc finger-like"/>
    <property type="match status" value="1"/>
</dbReference>
<evidence type="ECO:0008006" key="11">
    <source>
        <dbReference type="Google" id="ProtNLM"/>
    </source>
</evidence>
<dbReference type="FunFam" id="2.30.30.380:FF:000007">
    <property type="entry name" value="RanBP-type and C3HC4-type zinc finger-containing protein 1"/>
    <property type="match status" value="1"/>
</dbReference>
<dbReference type="InterPro" id="IPR057468">
    <property type="entry name" value="HOIL-1/Sharpin_LTM"/>
</dbReference>
<dbReference type="InterPro" id="IPR051628">
    <property type="entry name" value="LUBAC_E3_Ligases"/>
</dbReference>
<evidence type="ECO:0000313" key="9">
    <source>
        <dbReference type="EMBL" id="OCT75099.1"/>
    </source>
</evidence>
<keyword evidence="3 6" id="KW-0863">Zinc-finger</keyword>
<comment type="pathway">
    <text evidence="1">Protein modification; protein ubiquitination.</text>
</comment>
<dbReference type="PANTHER" id="PTHR22770">
    <property type="entry name" value="UBIQUITIN CONJUGATING ENZYME 7 INTERACTING PROTEIN-RELATED"/>
    <property type="match status" value="1"/>
</dbReference>
<dbReference type="OMA" id="NKCITIS"/>